<dbReference type="Pfam" id="PF09791">
    <property type="entry name" value="Oxidored-like"/>
    <property type="match status" value="1"/>
</dbReference>
<proteinExistence type="predicted"/>
<dbReference type="PANTHER" id="PTHR21193">
    <property type="entry name" value="OXIDOREDUCTASE-LIKE DOMAIN-CONTAINING PROTEIN 1"/>
    <property type="match status" value="1"/>
</dbReference>
<sequence>MGFVIPEEPKPPGPDECCMSGCAICVQDLYIEALDEYKKATDSVRASLNALHIPEDRWPPEIQTTGSSQKAKPKLSPVYDAFAELERKLAEKHQAESHAGALPKPPAIGRPRKRKEKLPDVQLLYEGIRWVLFSNR</sequence>
<evidence type="ECO:0000256" key="1">
    <source>
        <dbReference type="SAM" id="MobiDB-lite"/>
    </source>
</evidence>
<feature type="domain" description="Oxidoreductase-like" evidence="2">
    <location>
        <begin position="2"/>
        <end position="45"/>
    </location>
</feature>
<organism evidence="3 4">
    <name type="scientific">Phanerochaete sordida</name>
    <dbReference type="NCBI Taxonomy" id="48140"/>
    <lineage>
        <taxon>Eukaryota</taxon>
        <taxon>Fungi</taxon>
        <taxon>Dikarya</taxon>
        <taxon>Basidiomycota</taxon>
        <taxon>Agaricomycotina</taxon>
        <taxon>Agaricomycetes</taxon>
        <taxon>Polyporales</taxon>
        <taxon>Phanerochaetaceae</taxon>
        <taxon>Phanerochaete</taxon>
    </lineage>
</organism>
<reference evidence="3 4" key="1">
    <citation type="submission" date="2021-08" db="EMBL/GenBank/DDBJ databases">
        <title>Draft Genome Sequence of Phanerochaete sordida strain YK-624.</title>
        <authorList>
            <person name="Mori T."/>
            <person name="Dohra H."/>
            <person name="Suzuki T."/>
            <person name="Kawagishi H."/>
            <person name="Hirai H."/>
        </authorList>
    </citation>
    <scope>NUCLEOTIDE SEQUENCE [LARGE SCALE GENOMIC DNA]</scope>
    <source>
        <strain evidence="3 4">YK-624</strain>
    </source>
</reference>
<dbReference type="Proteomes" id="UP000703269">
    <property type="component" value="Unassembled WGS sequence"/>
</dbReference>
<dbReference type="OrthoDB" id="10064411at2759"/>
<dbReference type="PANTHER" id="PTHR21193:SF3">
    <property type="entry name" value="OXIDOREDUCTASE-LIKE DOMAIN-CONTAINING PROTEIN 1"/>
    <property type="match status" value="1"/>
</dbReference>
<name>A0A9P3G1M5_9APHY</name>
<dbReference type="InterPro" id="IPR019180">
    <property type="entry name" value="Oxidoreductase-like_N"/>
</dbReference>
<dbReference type="EMBL" id="BPQB01000004">
    <property type="protein sequence ID" value="GJE86603.1"/>
    <property type="molecule type" value="Genomic_DNA"/>
</dbReference>
<accession>A0A9P3G1M5</accession>
<gene>
    <name evidence="3" type="ORF">PsYK624_026830</name>
</gene>
<comment type="caution">
    <text evidence="3">The sequence shown here is derived from an EMBL/GenBank/DDBJ whole genome shotgun (WGS) entry which is preliminary data.</text>
</comment>
<feature type="region of interest" description="Disordered" evidence="1">
    <location>
        <begin position="91"/>
        <end position="115"/>
    </location>
</feature>
<protein>
    <submittedName>
        <fullName evidence="3">Oxidoreductase-like domain-containing protein</fullName>
    </submittedName>
</protein>
<evidence type="ECO:0000313" key="4">
    <source>
        <dbReference type="Proteomes" id="UP000703269"/>
    </source>
</evidence>
<dbReference type="GO" id="GO:0005739">
    <property type="term" value="C:mitochondrion"/>
    <property type="evidence" value="ECO:0007669"/>
    <property type="project" value="TreeGrafter"/>
</dbReference>
<keyword evidence="4" id="KW-1185">Reference proteome</keyword>
<dbReference type="AlphaFoldDB" id="A0A9P3G1M5"/>
<dbReference type="InterPro" id="IPR039251">
    <property type="entry name" value="OXLD1"/>
</dbReference>
<evidence type="ECO:0000259" key="2">
    <source>
        <dbReference type="Pfam" id="PF09791"/>
    </source>
</evidence>
<evidence type="ECO:0000313" key="3">
    <source>
        <dbReference type="EMBL" id="GJE86603.1"/>
    </source>
</evidence>